<evidence type="ECO:0000313" key="3">
    <source>
        <dbReference type="Proteomes" id="UP001165368"/>
    </source>
</evidence>
<organism evidence="2 3">
    <name type="scientific">Arthrobacter hankyongi</name>
    <dbReference type="NCBI Taxonomy" id="2904801"/>
    <lineage>
        <taxon>Bacteria</taxon>
        <taxon>Bacillati</taxon>
        <taxon>Actinomycetota</taxon>
        <taxon>Actinomycetes</taxon>
        <taxon>Micrococcales</taxon>
        <taxon>Micrococcaceae</taxon>
        <taxon>Arthrobacter</taxon>
    </lineage>
</organism>
<comment type="caution">
    <text evidence="2">The sequence shown here is derived from an EMBL/GenBank/DDBJ whole genome shotgun (WGS) entry which is preliminary data.</text>
</comment>
<dbReference type="PANTHER" id="PTHR43265">
    <property type="entry name" value="ESTERASE ESTD"/>
    <property type="match status" value="1"/>
</dbReference>
<evidence type="ECO:0000313" key="2">
    <source>
        <dbReference type="EMBL" id="MCG2624449.1"/>
    </source>
</evidence>
<dbReference type="PANTHER" id="PTHR43265:SF1">
    <property type="entry name" value="ESTERASE ESTD"/>
    <property type="match status" value="1"/>
</dbReference>
<protein>
    <submittedName>
        <fullName evidence="2">Lysophospholipase</fullName>
    </submittedName>
</protein>
<dbReference type="Proteomes" id="UP001165368">
    <property type="component" value="Unassembled WGS sequence"/>
</dbReference>
<gene>
    <name evidence="2" type="ORF">LVY72_21405</name>
</gene>
<dbReference type="SUPFAM" id="SSF53474">
    <property type="entry name" value="alpha/beta-Hydrolases"/>
    <property type="match status" value="1"/>
</dbReference>
<dbReference type="RefSeq" id="WP_237826341.1">
    <property type="nucleotide sequence ID" value="NZ_JAKLTQ010000025.1"/>
</dbReference>
<feature type="domain" description="Serine aminopeptidase S33" evidence="1">
    <location>
        <begin position="176"/>
        <end position="390"/>
    </location>
</feature>
<dbReference type="Gene3D" id="3.40.50.1820">
    <property type="entry name" value="alpha/beta hydrolase"/>
    <property type="match status" value="1"/>
</dbReference>
<name>A0ABS9LDA9_9MICC</name>
<evidence type="ECO:0000259" key="1">
    <source>
        <dbReference type="Pfam" id="PF12146"/>
    </source>
</evidence>
<keyword evidence="3" id="KW-1185">Reference proteome</keyword>
<dbReference type="InterPro" id="IPR053145">
    <property type="entry name" value="AB_hydrolase_Est10"/>
</dbReference>
<dbReference type="InterPro" id="IPR029058">
    <property type="entry name" value="AB_hydrolase_fold"/>
</dbReference>
<sequence length="437" mass="46127">MAAITVQGNEVRVQLTRGEKIAGLHSDLHFPLSAVKDVQVLADSFDGVRGLRAPGLALPGRTRIGTWRGRGGKTFAVARKGVPAIRLVLAGAGYRNVVVCVEDPAGTAAGLRAGAGLPPEPGFTEREVRFTSGGVDFAGTWTMPRGIPAAAALILPGSGPVDRNADHRRMPLGISRDLAHDLAARGVASLRYDKRGTGSSGGSFLAAGFGQSAEDAAAALHRMVAEAGEGLPVFVIGHSEGGYHAAVLASDPDNRLDGAVLLSTSAHSGFETARWQTARIVHALPAFPRIVLKLLRTDLVKQQAKSVAKLRSTTEDVVRMQGRRINARWQREFLDFDPAPSLARIQVPVLAVTGTKDLQVDPADLAVIAATVPGPVTTHEVADVSHLLRRDPGVPSLKDYKRQIREGVDAEVLGIVGAWILEHAGIRSGGGGDSRRR</sequence>
<dbReference type="InterPro" id="IPR022742">
    <property type="entry name" value="Hydrolase_4"/>
</dbReference>
<dbReference type="EMBL" id="JAKLTQ010000025">
    <property type="protein sequence ID" value="MCG2624449.1"/>
    <property type="molecule type" value="Genomic_DNA"/>
</dbReference>
<dbReference type="Pfam" id="PF12146">
    <property type="entry name" value="Hydrolase_4"/>
    <property type="match status" value="1"/>
</dbReference>
<accession>A0ABS9LDA9</accession>
<reference evidence="2" key="1">
    <citation type="submission" date="2022-01" db="EMBL/GenBank/DDBJ databases">
        <authorList>
            <person name="Jo J.-H."/>
            <person name="Im W.-T."/>
        </authorList>
    </citation>
    <scope>NUCLEOTIDE SEQUENCE</scope>
    <source>
        <strain evidence="2">I2-34</strain>
    </source>
</reference>
<proteinExistence type="predicted"/>